<feature type="domain" description="Imm33-like" evidence="1">
    <location>
        <begin position="8"/>
        <end position="109"/>
    </location>
</feature>
<reference evidence="2" key="1">
    <citation type="submission" date="2022-12" db="EMBL/GenBank/DDBJ databases">
        <title>Reference genome sequencing for broad-spectrum identification of bacterial and archaeal isolates by mass spectrometry.</title>
        <authorList>
            <person name="Sekiguchi Y."/>
            <person name="Tourlousse D.M."/>
        </authorList>
    </citation>
    <scope>NUCLEOTIDE SEQUENCE</scope>
    <source>
        <strain evidence="2">14</strain>
    </source>
</reference>
<comment type="caution">
    <text evidence="2">The sequence shown here is derived from an EMBL/GenBank/DDBJ whole genome shotgun (WGS) entry which is preliminary data.</text>
</comment>
<sequence length="125" mass="14146">MMEPYETQIATAKRFRADPLVPQPDLRVGIARNVRSGLQPLNALRHQPDGDTSGWFVWAGDELSDAPDFFVSLHVSHVGEWCPTLQPYLALPPGWRILLAPGYEDVWFDEHLLRPRRTTTAGRKG</sequence>
<dbReference type="Proteomes" id="UP001144396">
    <property type="component" value="Unassembled WGS sequence"/>
</dbReference>
<evidence type="ECO:0000259" key="1">
    <source>
        <dbReference type="Pfam" id="PF24719"/>
    </source>
</evidence>
<dbReference type="AlphaFoldDB" id="A0A9W6CTM8"/>
<protein>
    <recommendedName>
        <fullName evidence="1">Imm33-like domain-containing protein</fullName>
    </recommendedName>
</protein>
<dbReference type="Pfam" id="PF24719">
    <property type="entry name" value="Imm33-like"/>
    <property type="match status" value="1"/>
</dbReference>
<dbReference type="InterPro" id="IPR056509">
    <property type="entry name" value="Imm33-like"/>
</dbReference>
<gene>
    <name evidence="2" type="ORF">ARHIZOSPH14_25150</name>
</gene>
<dbReference type="EMBL" id="BSDP01000001">
    <property type="protein sequence ID" value="GLI28273.1"/>
    <property type="molecule type" value="Genomic_DNA"/>
</dbReference>
<accession>A0A9W6CTM8</accession>
<evidence type="ECO:0000313" key="3">
    <source>
        <dbReference type="Proteomes" id="UP001144396"/>
    </source>
</evidence>
<name>A0A9W6CTM8_9MICO</name>
<keyword evidence="3" id="KW-1185">Reference proteome</keyword>
<organism evidence="2 3">
    <name type="scientific">Agromyces rhizosphaerae</name>
    <dbReference type="NCBI Taxonomy" id="88374"/>
    <lineage>
        <taxon>Bacteria</taxon>
        <taxon>Bacillati</taxon>
        <taxon>Actinomycetota</taxon>
        <taxon>Actinomycetes</taxon>
        <taxon>Micrococcales</taxon>
        <taxon>Microbacteriaceae</taxon>
        <taxon>Agromyces</taxon>
    </lineage>
</organism>
<evidence type="ECO:0000313" key="2">
    <source>
        <dbReference type="EMBL" id="GLI28273.1"/>
    </source>
</evidence>
<proteinExistence type="predicted"/>